<accession>A0ACC6K3N5</accession>
<dbReference type="EMBL" id="JAVDTH010000013">
    <property type="protein sequence ID" value="MDR6713033.1"/>
    <property type="molecule type" value="Genomic_DNA"/>
</dbReference>
<gene>
    <name evidence="1" type="ORF">J2W83_002635</name>
</gene>
<reference evidence="1" key="1">
    <citation type="submission" date="2023-07" db="EMBL/GenBank/DDBJ databases">
        <title>Sorghum-associated microbial communities from plants grown in Nebraska, USA.</title>
        <authorList>
            <person name="Schachtman D."/>
        </authorList>
    </citation>
    <scope>NUCLEOTIDE SEQUENCE</scope>
    <source>
        <strain evidence="1">BE56</strain>
    </source>
</reference>
<sequence>MYKGSSLRASAGIAPTAKKTNANRLTSIFKSSIGNLLGWYDWYVYAVLAIYLSSAFFPVTGDDNTRMLMLFSAFAASHVMRPVGSWLLGEYADRKGRKAALKVSVLLMCAGSLVIALAPDYETIGVAAPYLLVLGRLLHGLAIGGENAITATYLYEMANKGRRGFFTNLQSITLIFGLLISSLLVKALNDTLSSEDMRAWGWRVPFVIGALFSMVAFYLRSGLEETESFTNNKALKESPLNTLMGQSEKLRAVAGLTIGGALATYTYAVYMPKYLFKSFSISHDERSALMIAIPLSFMFLQLLIGGLSDRIGRRPILIAFGVLGTLFTVPILITMHTVQTWWGALFLIMAALVIVSCFTSTITVVIADLFPTEIRAIGVGLPYALNVAVIFATAEPIALLFKRNGMESGFYWFVTAGILYSLLVYVTMKETKTHSRITTD</sequence>
<name>A0ACC6K3N5_9PSED</name>
<evidence type="ECO:0000313" key="1">
    <source>
        <dbReference type="EMBL" id="MDR6713033.1"/>
    </source>
</evidence>
<evidence type="ECO:0000313" key="2">
    <source>
        <dbReference type="Proteomes" id="UP001259587"/>
    </source>
</evidence>
<dbReference type="Proteomes" id="UP001259587">
    <property type="component" value="Unassembled WGS sequence"/>
</dbReference>
<comment type="caution">
    <text evidence="1">The sequence shown here is derived from an EMBL/GenBank/DDBJ whole genome shotgun (WGS) entry which is preliminary data.</text>
</comment>
<proteinExistence type="predicted"/>
<keyword evidence="2" id="KW-1185">Reference proteome</keyword>
<protein>
    <submittedName>
        <fullName evidence="1">MHS family alpha-ketoglutarate permease-like MFS transporter</fullName>
    </submittedName>
</protein>
<organism evidence="1 2">
    <name type="scientific">Pseudomonas hunanensis</name>
    <dbReference type="NCBI Taxonomy" id="1247546"/>
    <lineage>
        <taxon>Bacteria</taxon>
        <taxon>Pseudomonadati</taxon>
        <taxon>Pseudomonadota</taxon>
        <taxon>Gammaproteobacteria</taxon>
        <taxon>Pseudomonadales</taxon>
        <taxon>Pseudomonadaceae</taxon>
        <taxon>Pseudomonas</taxon>
    </lineage>
</organism>